<sequence>MSTSAPPPPPSSSARRRTLRPWYLVAAMILAWLIGVQGLSEAFATLVYLREGNLPDVASLTSNLKDAAEPIESLMALQEAARLRTLGEMSHLAFPLSVGRFLLSVLLVIASGMAMSGRPGARMLAIQALLANAALATVTFWLLRDARYAWVDSVMRVGDVLPALPSSAPADQREAWPLLLDRRLWLWLPRARLILFDVGALVLATITLTSPRTKAFFEAVAAAQEQTEDS</sequence>
<dbReference type="Proteomes" id="UP000309215">
    <property type="component" value="Unassembled WGS sequence"/>
</dbReference>
<protein>
    <submittedName>
        <fullName evidence="2">Uncharacterized protein</fullName>
    </submittedName>
</protein>
<name>A0A4U1JMC5_9BACT</name>
<gene>
    <name evidence="2" type="ORF">E8A74_01705</name>
</gene>
<reference evidence="2 3" key="1">
    <citation type="submission" date="2019-04" db="EMBL/GenBank/DDBJ databases">
        <authorList>
            <person name="Li Y."/>
            <person name="Wang J."/>
        </authorList>
    </citation>
    <scope>NUCLEOTIDE SEQUENCE [LARGE SCALE GENOMIC DNA]</scope>
    <source>
        <strain evidence="2 3">DSM 14668</strain>
    </source>
</reference>
<dbReference type="AlphaFoldDB" id="A0A4U1JMC5"/>
<keyword evidence="1" id="KW-1133">Transmembrane helix</keyword>
<dbReference type="EMBL" id="SSMQ01000001">
    <property type="protein sequence ID" value="TKD13290.1"/>
    <property type="molecule type" value="Genomic_DNA"/>
</dbReference>
<keyword evidence="1" id="KW-0812">Transmembrane</keyword>
<keyword evidence="1" id="KW-0472">Membrane</keyword>
<dbReference type="RefSeq" id="WP_136927106.1">
    <property type="nucleotide sequence ID" value="NZ_SSMQ01000001.1"/>
</dbReference>
<evidence type="ECO:0000313" key="3">
    <source>
        <dbReference type="Proteomes" id="UP000309215"/>
    </source>
</evidence>
<evidence type="ECO:0000256" key="1">
    <source>
        <dbReference type="SAM" id="Phobius"/>
    </source>
</evidence>
<proteinExistence type="predicted"/>
<accession>A0A4U1JMC5</accession>
<feature type="transmembrane region" description="Helical" evidence="1">
    <location>
        <begin position="124"/>
        <end position="143"/>
    </location>
</feature>
<keyword evidence="3" id="KW-1185">Reference proteome</keyword>
<organism evidence="2 3">
    <name type="scientific">Polyangium fumosum</name>
    <dbReference type="NCBI Taxonomy" id="889272"/>
    <lineage>
        <taxon>Bacteria</taxon>
        <taxon>Pseudomonadati</taxon>
        <taxon>Myxococcota</taxon>
        <taxon>Polyangia</taxon>
        <taxon>Polyangiales</taxon>
        <taxon>Polyangiaceae</taxon>
        <taxon>Polyangium</taxon>
    </lineage>
</organism>
<comment type="caution">
    <text evidence="2">The sequence shown here is derived from an EMBL/GenBank/DDBJ whole genome shotgun (WGS) entry which is preliminary data.</text>
</comment>
<dbReference type="OrthoDB" id="5520497at2"/>
<feature type="transmembrane region" description="Helical" evidence="1">
    <location>
        <begin position="92"/>
        <end position="112"/>
    </location>
</feature>
<evidence type="ECO:0000313" key="2">
    <source>
        <dbReference type="EMBL" id="TKD13290.1"/>
    </source>
</evidence>
<feature type="transmembrane region" description="Helical" evidence="1">
    <location>
        <begin position="21"/>
        <end position="40"/>
    </location>
</feature>